<dbReference type="RefSeq" id="WP_284391957.1">
    <property type="nucleotide sequence ID" value="NZ_BSNK01000002.1"/>
</dbReference>
<dbReference type="PANTHER" id="PTHR35007:SF1">
    <property type="entry name" value="PILUS ASSEMBLY PROTEIN"/>
    <property type="match status" value="1"/>
</dbReference>
<reference evidence="8" key="2">
    <citation type="submission" date="2023-01" db="EMBL/GenBank/DDBJ databases">
        <title>Draft genome sequence of Algimonas ampicilliniresistens strain NBRC 108219.</title>
        <authorList>
            <person name="Sun Q."/>
            <person name="Mori K."/>
        </authorList>
    </citation>
    <scope>NUCLEOTIDE SEQUENCE</scope>
    <source>
        <strain evidence="8">NBRC 108219</strain>
    </source>
</reference>
<keyword evidence="4 6" id="KW-1133">Transmembrane helix</keyword>
<evidence type="ECO:0000256" key="1">
    <source>
        <dbReference type="ARBA" id="ARBA00004651"/>
    </source>
</evidence>
<comment type="subcellular location">
    <subcellularLocation>
        <location evidence="1">Cell membrane</location>
        <topology evidence="1">Multi-pass membrane protein</topology>
    </subcellularLocation>
</comment>
<reference evidence="8" key="1">
    <citation type="journal article" date="2014" name="Int. J. Syst. Evol. Microbiol.">
        <title>Complete genome of a new Firmicutes species belonging to the dominant human colonic microbiota ('Ruminococcus bicirculans') reveals two chromosomes and a selective capacity to utilize plant glucans.</title>
        <authorList>
            <consortium name="NISC Comparative Sequencing Program"/>
            <person name="Wegmann U."/>
            <person name="Louis P."/>
            <person name="Goesmann A."/>
            <person name="Henrissat B."/>
            <person name="Duncan S.H."/>
            <person name="Flint H.J."/>
        </authorList>
    </citation>
    <scope>NUCLEOTIDE SEQUENCE</scope>
    <source>
        <strain evidence="8">NBRC 108219</strain>
    </source>
</reference>
<protein>
    <submittedName>
        <fullName evidence="8">Secretion protein F</fullName>
    </submittedName>
</protein>
<feature type="transmembrane region" description="Helical" evidence="6">
    <location>
        <begin position="124"/>
        <end position="141"/>
    </location>
</feature>
<keyword evidence="9" id="KW-1185">Reference proteome</keyword>
<dbReference type="PANTHER" id="PTHR35007">
    <property type="entry name" value="INTEGRAL MEMBRANE PROTEIN-RELATED"/>
    <property type="match status" value="1"/>
</dbReference>
<evidence type="ECO:0000313" key="8">
    <source>
        <dbReference type="EMBL" id="GLQ24951.1"/>
    </source>
</evidence>
<dbReference type="Proteomes" id="UP001161391">
    <property type="component" value="Unassembled WGS sequence"/>
</dbReference>
<organism evidence="8 9">
    <name type="scientific">Algimonas ampicilliniresistens</name>
    <dbReference type="NCBI Taxonomy" id="1298735"/>
    <lineage>
        <taxon>Bacteria</taxon>
        <taxon>Pseudomonadati</taxon>
        <taxon>Pseudomonadota</taxon>
        <taxon>Alphaproteobacteria</taxon>
        <taxon>Maricaulales</taxon>
        <taxon>Robiginitomaculaceae</taxon>
        <taxon>Algimonas</taxon>
    </lineage>
</organism>
<feature type="domain" description="Type II secretion system protein GspF" evidence="7">
    <location>
        <begin position="164"/>
        <end position="284"/>
    </location>
</feature>
<evidence type="ECO:0000256" key="6">
    <source>
        <dbReference type="SAM" id="Phobius"/>
    </source>
</evidence>
<evidence type="ECO:0000313" key="9">
    <source>
        <dbReference type="Proteomes" id="UP001161391"/>
    </source>
</evidence>
<evidence type="ECO:0000256" key="3">
    <source>
        <dbReference type="ARBA" id="ARBA00022692"/>
    </source>
</evidence>
<keyword evidence="3 6" id="KW-0812">Transmembrane</keyword>
<feature type="transmembrane region" description="Helical" evidence="6">
    <location>
        <begin position="100"/>
        <end position="118"/>
    </location>
</feature>
<dbReference type="EMBL" id="BSNK01000002">
    <property type="protein sequence ID" value="GLQ24951.1"/>
    <property type="molecule type" value="Genomic_DNA"/>
</dbReference>
<evidence type="ECO:0000259" key="7">
    <source>
        <dbReference type="Pfam" id="PF00482"/>
    </source>
</evidence>
<dbReference type="InterPro" id="IPR042094">
    <property type="entry name" value="T2SS_GspF_sf"/>
</dbReference>
<dbReference type="Pfam" id="PF00482">
    <property type="entry name" value="T2SSF"/>
    <property type="match status" value="1"/>
</dbReference>
<evidence type="ECO:0000256" key="5">
    <source>
        <dbReference type="ARBA" id="ARBA00023136"/>
    </source>
</evidence>
<dbReference type="InterPro" id="IPR018076">
    <property type="entry name" value="T2SS_GspF_dom"/>
</dbReference>
<keyword evidence="5 6" id="KW-0472">Membrane</keyword>
<sequence>MEGQLILAIAGAGVVGIIGYLLLGGQPSTANARVGAYTGKKPSRFNLRNRLKSSDQGGRRRQVEDTLKKIEENQKSKKKASKTIEARLLQANVDMTRSKFLTISAILAVVAAAVTFILGLPPALIAAASFIFGFGLPRFILNKKIKGRQKKFVAHFADGMDIIVRGVRTGLPLGDCLKIIAHESPDPMGAEFRRVVEAEGLGVPIEVCLDQMYERMPISEVNFFATVLNIQKTTGGNLGESLANLSNVLRSRKILAEKIKALSAEAKMSAYIIGALPIVVMGLVAVMSPDYMAELFTTDRGQKNLMIGGVMMCMGIWIMRKMIDFKY</sequence>
<accession>A0ABQ5VEF2</accession>
<keyword evidence="2" id="KW-1003">Cell membrane</keyword>
<comment type="caution">
    <text evidence="8">The sequence shown here is derived from an EMBL/GenBank/DDBJ whole genome shotgun (WGS) entry which is preliminary data.</text>
</comment>
<evidence type="ECO:0000256" key="4">
    <source>
        <dbReference type="ARBA" id="ARBA00022989"/>
    </source>
</evidence>
<name>A0ABQ5VEF2_9PROT</name>
<proteinExistence type="predicted"/>
<evidence type="ECO:0000256" key="2">
    <source>
        <dbReference type="ARBA" id="ARBA00022475"/>
    </source>
</evidence>
<feature type="transmembrane region" description="Helical" evidence="6">
    <location>
        <begin position="268"/>
        <end position="285"/>
    </location>
</feature>
<gene>
    <name evidence="8" type="ORF">GCM10007853_28250</name>
</gene>
<feature type="transmembrane region" description="Helical" evidence="6">
    <location>
        <begin position="305"/>
        <end position="323"/>
    </location>
</feature>
<dbReference type="Gene3D" id="1.20.81.30">
    <property type="entry name" value="Type II secretion system (T2SS), domain F"/>
    <property type="match status" value="1"/>
</dbReference>
<feature type="transmembrane region" description="Helical" evidence="6">
    <location>
        <begin position="6"/>
        <end position="23"/>
    </location>
</feature>